<accession>A0AA45QRR0</accession>
<dbReference type="RefSeq" id="WP_205872275.1">
    <property type="nucleotide sequence ID" value="NZ_CP070872.1"/>
</dbReference>
<dbReference type="Gene3D" id="3.30.230.10">
    <property type="match status" value="1"/>
</dbReference>
<feature type="domain" description="GHMP kinase C-terminal" evidence="7">
    <location>
        <begin position="231"/>
        <end position="312"/>
    </location>
</feature>
<dbReference type="PANTHER" id="PTHR20861">
    <property type="entry name" value="HOMOSERINE/4-DIPHOSPHOCYTIDYL-2-C-METHYL-D-ERYTHRITOL KINASE"/>
    <property type="match status" value="1"/>
</dbReference>
<evidence type="ECO:0000259" key="6">
    <source>
        <dbReference type="Pfam" id="PF00288"/>
    </source>
</evidence>
<dbReference type="GO" id="GO:0008652">
    <property type="term" value="P:amino acid biosynthetic process"/>
    <property type="evidence" value="ECO:0007669"/>
    <property type="project" value="UniProtKB-KW"/>
</dbReference>
<dbReference type="PANTHER" id="PTHR20861:SF1">
    <property type="entry name" value="HOMOSERINE KINASE"/>
    <property type="match status" value="1"/>
</dbReference>
<evidence type="ECO:0000256" key="1">
    <source>
        <dbReference type="ARBA" id="ARBA00022605"/>
    </source>
</evidence>
<keyword evidence="5" id="KW-0067">ATP-binding</keyword>
<name>A0AA45QRR0_9LACT</name>
<proteinExistence type="predicted"/>
<evidence type="ECO:0000313" key="8">
    <source>
        <dbReference type="EMBL" id="QSE77234.1"/>
    </source>
</evidence>
<keyword evidence="3" id="KW-0547">Nucleotide-binding</keyword>
<evidence type="ECO:0000256" key="2">
    <source>
        <dbReference type="ARBA" id="ARBA00022679"/>
    </source>
</evidence>
<dbReference type="Pfam" id="PF08544">
    <property type="entry name" value="GHMP_kinases_C"/>
    <property type="match status" value="1"/>
</dbReference>
<evidence type="ECO:0000256" key="5">
    <source>
        <dbReference type="ARBA" id="ARBA00022840"/>
    </source>
</evidence>
<keyword evidence="4 8" id="KW-0418">Kinase</keyword>
<dbReference type="Proteomes" id="UP000663608">
    <property type="component" value="Chromosome"/>
</dbReference>
<sequence length="325" mass="35720">MSTFDQAVIVNVPGKLFFAGEYAVTRPEGLALVTTIATDFTVKISAGDRSSHLQTNVAMADYDFSINKISVTSDNPWNFALTALKKTLEFTDGSISKVKNIWPEVTIEITSDMGFGDRKKGYGSSASVVCGVVNATNTYFKLGLTLAERFVIAAEAHYEVQGSGSMGDIAAIMYGGSVFYKNRTQVLPLDMPWATYVVQTQKAAKTSEKLKIELSDDFYQTSDHLVRALTAAIAQQDFPCFKEKLLENQKLLLHHIPEGYMTDKLSLALKMINAYPEFAGKISGAGFGENVILFAENEAPIKVLQKKLEDHGIHLFKAEISEKNT</sequence>
<gene>
    <name evidence="8" type="ORF">JW886_02935</name>
</gene>
<evidence type="ECO:0000256" key="3">
    <source>
        <dbReference type="ARBA" id="ARBA00022741"/>
    </source>
</evidence>
<dbReference type="GO" id="GO:0016301">
    <property type="term" value="F:kinase activity"/>
    <property type="evidence" value="ECO:0007669"/>
    <property type="project" value="UniProtKB-KW"/>
</dbReference>
<evidence type="ECO:0000259" key="7">
    <source>
        <dbReference type="Pfam" id="PF08544"/>
    </source>
</evidence>
<organism evidence="8 9">
    <name type="scientific">Lactococcus taiwanensis</name>
    <dbReference type="NCBI Taxonomy" id="1151742"/>
    <lineage>
        <taxon>Bacteria</taxon>
        <taxon>Bacillati</taxon>
        <taxon>Bacillota</taxon>
        <taxon>Bacilli</taxon>
        <taxon>Lactobacillales</taxon>
        <taxon>Streptococcaceae</taxon>
        <taxon>Lactococcus</taxon>
    </lineage>
</organism>
<feature type="domain" description="GHMP kinase N-terminal" evidence="6">
    <location>
        <begin position="96"/>
        <end position="176"/>
    </location>
</feature>
<keyword evidence="1" id="KW-0028">Amino-acid biosynthesis</keyword>
<dbReference type="SUPFAM" id="SSF55060">
    <property type="entry name" value="GHMP Kinase, C-terminal domain"/>
    <property type="match status" value="1"/>
</dbReference>
<evidence type="ECO:0000256" key="4">
    <source>
        <dbReference type="ARBA" id="ARBA00022777"/>
    </source>
</evidence>
<dbReference type="InterPro" id="IPR020568">
    <property type="entry name" value="Ribosomal_Su5_D2-typ_SF"/>
</dbReference>
<dbReference type="EMBL" id="CP070872">
    <property type="protein sequence ID" value="QSE77234.1"/>
    <property type="molecule type" value="Genomic_DNA"/>
</dbReference>
<evidence type="ECO:0000313" key="9">
    <source>
        <dbReference type="Proteomes" id="UP000663608"/>
    </source>
</evidence>
<dbReference type="InterPro" id="IPR013750">
    <property type="entry name" value="GHMP_kinase_C_dom"/>
</dbReference>
<keyword evidence="9" id="KW-1185">Reference proteome</keyword>
<dbReference type="GO" id="GO:0005524">
    <property type="term" value="F:ATP binding"/>
    <property type="evidence" value="ECO:0007669"/>
    <property type="project" value="UniProtKB-KW"/>
</dbReference>
<dbReference type="InterPro" id="IPR006204">
    <property type="entry name" value="GHMP_kinase_N_dom"/>
</dbReference>
<dbReference type="InterPro" id="IPR036554">
    <property type="entry name" value="GHMP_kinase_C_sf"/>
</dbReference>
<dbReference type="InterPro" id="IPR014721">
    <property type="entry name" value="Ribsml_uS5_D2-typ_fold_subgr"/>
</dbReference>
<dbReference type="AlphaFoldDB" id="A0AA45QRR0"/>
<dbReference type="SUPFAM" id="SSF54211">
    <property type="entry name" value="Ribosomal protein S5 domain 2-like"/>
    <property type="match status" value="1"/>
</dbReference>
<dbReference type="Pfam" id="PF00288">
    <property type="entry name" value="GHMP_kinases_N"/>
    <property type="match status" value="1"/>
</dbReference>
<keyword evidence="2" id="KW-0808">Transferase</keyword>
<protein>
    <submittedName>
        <fullName evidence="8">Phosphomevalonate kinase</fullName>
    </submittedName>
</protein>
<dbReference type="Gene3D" id="3.30.70.890">
    <property type="entry name" value="GHMP kinase, C-terminal domain"/>
    <property type="match status" value="1"/>
</dbReference>
<reference evidence="8 9" key="1">
    <citation type="submission" date="2021-02" db="EMBL/GenBank/DDBJ databases">
        <title>Complete genome sequence of Lactococcus lactis strain K_LL004.</title>
        <authorList>
            <person name="Kim H.B."/>
        </authorList>
    </citation>
    <scope>NUCLEOTIDE SEQUENCE [LARGE SCALE GENOMIC DNA]</scope>
    <source>
        <strain evidence="8 9">K_LL004</strain>
    </source>
</reference>
<dbReference type="KEGG" id="lti:JW886_02935"/>